<dbReference type="Proteomes" id="UP000256601">
    <property type="component" value="Unassembled WGS sequence"/>
</dbReference>
<sequence>MLAKRLGQLASPTGSLLRAGSLATARPANAPRTRRISMSSQSGDDKRKLWKDFDLPPSPLVGEGTPEDRFFEIALCRHRPLYLDTSVSHLFSDSAATKRMDDFIKSRPNEYAQGTTEGYNPLFPNAMSVSGQVTNPEMMHFSKNVTADLYPYEKYYSPQKSEFEVIENARSDADLLKFIGEAVKKFEAKNTDADLEMTSVKRKRKIKMNKHKYKKRRKAQRALRRKLDK</sequence>
<evidence type="ECO:0000313" key="8">
    <source>
        <dbReference type="EMBL" id="RDW24355.1"/>
    </source>
</evidence>
<evidence type="ECO:0000256" key="4">
    <source>
        <dbReference type="ARBA" id="ARBA00035682"/>
    </source>
</evidence>
<accession>A0A1D8N8Z0</accession>
<feature type="region of interest" description="Disordered" evidence="5">
    <location>
        <begin position="204"/>
        <end position="229"/>
    </location>
</feature>
<dbReference type="InterPro" id="IPR013177">
    <property type="entry name" value="Ribosomal_mS38_C"/>
</dbReference>
<evidence type="ECO:0000313" key="7">
    <source>
        <dbReference type="EMBL" id="AOW02093.1"/>
    </source>
</evidence>
<dbReference type="RefSeq" id="XP_501239.1">
    <property type="nucleotide sequence ID" value="XM_501239.1"/>
</dbReference>
<dbReference type="AlphaFoldDB" id="A0A1D8N8Z0"/>
<reference evidence="8 10" key="2">
    <citation type="submission" date="2018-07" db="EMBL/GenBank/DDBJ databases">
        <title>Draft Genome Assemblies for Five Robust Yarrowia lipolytica Strains Exhibiting High Lipid Production and Pentose Sugar Utilization and Sugar Alcohol Secretion from Undetoxified Lignocellulosic Biomass Hydrolysates.</title>
        <authorList>
            <consortium name="DOE Joint Genome Institute"/>
            <person name="Walker C."/>
            <person name="Ryu S."/>
            <person name="Na H."/>
            <person name="Zane M."/>
            <person name="LaButti K."/>
            <person name="Lipzen A."/>
            <person name="Haridas S."/>
            <person name="Barry K."/>
            <person name="Grigoriev I.V."/>
            <person name="Quarterman J."/>
            <person name="Slininger P."/>
            <person name="Dien B."/>
            <person name="Trinh C.T."/>
        </authorList>
    </citation>
    <scope>NUCLEOTIDE SEQUENCE [LARGE SCALE GENOMIC DNA]</scope>
    <source>
        <strain evidence="8 10">YB392</strain>
    </source>
</reference>
<comment type="subcellular location">
    <subcellularLocation>
        <location evidence="1">Mitochondrion</location>
    </subcellularLocation>
</comment>
<dbReference type="EMBL" id="CP017554">
    <property type="protein sequence ID" value="AOW02093.1"/>
    <property type="molecule type" value="Genomic_DNA"/>
</dbReference>
<dbReference type="Proteomes" id="UP000182444">
    <property type="component" value="Chromosome 1B"/>
</dbReference>
<dbReference type="KEGG" id="yli:2907068"/>
<dbReference type="Pfam" id="PF08213">
    <property type="entry name" value="COX24_C"/>
    <property type="match status" value="1"/>
</dbReference>
<evidence type="ECO:0000259" key="6">
    <source>
        <dbReference type="SMART" id="SM01155"/>
    </source>
</evidence>
<dbReference type="GeneID" id="2907068"/>
<organism evidence="7 9">
    <name type="scientific">Yarrowia lipolytica</name>
    <name type="common">Candida lipolytica</name>
    <dbReference type="NCBI Taxonomy" id="4952"/>
    <lineage>
        <taxon>Eukaryota</taxon>
        <taxon>Fungi</taxon>
        <taxon>Dikarya</taxon>
        <taxon>Ascomycota</taxon>
        <taxon>Saccharomycotina</taxon>
        <taxon>Dipodascomycetes</taxon>
        <taxon>Dipodascales</taxon>
        <taxon>Dipodascales incertae sedis</taxon>
        <taxon>Yarrowia</taxon>
    </lineage>
</organism>
<dbReference type="SMART" id="SM01155">
    <property type="entry name" value="DUF1713"/>
    <property type="match status" value="1"/>
</dbReference>
<comment type="similarity">
    <text evidence="3">Belongs to the mitochondrion-specific ribosomal protein mS38 family.</text>
</comment>
<dbReference type="PANTHER" id="PTHR32035">
    <property type="entry name" value="AURORA KINASE A-INTERACTING PROTEIN"/>
    <property type="match status" value="1"/>
</dbReference>
<dbReference type="CDD" id="cd23699">
    <property type="entry name" value="At5g63150_CTD"/>
    <property type="match status" value="1"/>
</dbReference>
<evidence type="ECO:0000256" key="5">
    <source>
        <dbReference type="SAM" id="MobiDB-lite"/>
    </source>
</evidence>
<evidence type="ECO:0000256" key="1">
    <source>
        <dbReference type="ARBA" id="ARBA00004173"/>
    </source>
</evidence>
<feature type="region of interest" description="Disordered" evidence="5">
    <location>
        <begin position="17"/>
        <end position="51"/>
    </location>
</feature>
<feature type="domain" description="Ribosomal protein mS38 C-terminal" evidence="6">
    <location>
        <begin position="196"/>
        <end position="229"/>
    </location>
</feature>
<dbReference type="EMBL" id="KZ859038">
    <property type="protein sequence ID" value="RDW24355.1"/>
    <property type="molecule type" value="Genomic_DNA"/>
</dbReference>
<dbReference type="VEuPathDB" id="FungiDB:YALI0_B22836g"/>
<dbReference type="GO" id="GO:0005739">
    <property type="term" value="C:mitochondrion"/>
    <property type="evidence" value="ECO:0007669"/>
    <property type="project" value="UniProtKB-SubCell"/>
</dbReference>
<evidence type="ECO:0000313" key="10">
    <source>
        <dbReference type="Proteomes" id="UP000256601"/>
    </source>
</evidence>
<dbReference type="PANTHER" id="PTHR32035:SF3">
    <property type="entry name" value="SMALL RIBOSOMAL SUBUNIT PROTEIN MS38"/>
    <property type="match status" value="1"/>
</dbReference>
<evidence type="ECO:0000313" key="9">
    <source>
        <dbReference type="Proteomes" id="UP000182444"/>
    </source>
</evidence>
<keyword evidence="2" id="KW-0496">Mitochondrion</keyword>
<reference evidence="7 9" key="1">
    <citation type="journal article" date="2016" name="PLoS ONE">
        <title>Sequence Assembly of Yarrowia lipolytica Strain W29/CLIB89 Shows Transposable Element Diversity.</title>
        <authorList>
            <person name="Magnan C."/>
            <person name="Yu J."/>
            <person name="Chang I."/>
            <person name="Jahn E."/>
            <person name="Kanomata Y."/>
            <person name="Wu J."/>
            <person name="Zeller M."/>
            <person name="Oakes M."/>
            <person name="Baldi P."/>
            <person name="Sandmeyer S."/>
        </authorList>
    </citation>
    <scope>NUCLEOTIDE SEQUENCE [LARGE SCALE GENOMIC DNA]</scope>
    <source>
        <strain evidence="7">CLIB89</strain>
        <strain evidence="9">CLIB89(W29)</strain>
    </source>
</reference>
<gene>
    <name evidence="8" type="ORF">B0I71DRAFT_134460</name>
    <name evidence="7" type="ORF">YALI1_B29779g</name>
</gene>
<evidence type="ECO:0000256" key="2">
    <source>
        <dbReference type="ARBA" id="ARBA00023128"/>
    </source>
</evidence>
<proteinExistence type="inferred from homology"/>
<dbReference type="OrthoDB" id="4085864at2759"/>
<protein>
    <recommendedName>
        <fullName evidence="4">Small ribosomal subunit protein mS38</fullName>
    </recommendedName>
</protein>
<dbReference type="VEuPathDB" id="FungiDB:YALI1_B29779g"/>
<evidence type="ECO:0000256" key="3">
    <source>
        <dbReference type="ARBA" id="ARBA00035647"/>
    </source>
</evidence>
<name>A0A1D8N8Z0_YARLL</name>